<dbReference type="AlphaFoldDB" id="A0A319AUQ7"/>
<gene>
    <name evidence="1" type="ORF">BO88DRAFT_419859</name>
</gene>
<proteinExistence type="predicted"/>
<dbReference type="EMBL" id="KZ821647">
    <property type="protein sequence ID" value="PYH63989.1"/>
    <property type="molecule type" value="Genomic_DNA"/>
</dbReference>
<evidence type="ECO:0000313" key="2">
    <source>
        <dbReference type="Proteomes" id="UP000248405"/>
    </source>
</evidence>
<keyword evidence="2" id="KW-1185">Reference proteome</keyword>
<dbReference type="InterPro" id="IPR027417">
    <property type="entry name" value="P-loop_NTPase"/>
</dbReference>
<dbReference type="RefSeq" id="XP_025557783.1">
    <property type="nucleotide sequence ID" value="XM_025708414.1"/>
</dbReference>
<accession>A0A319AUQ7</accession>
<dbReference type="Gene3D" id="1.10.8.60">
    <property type="match status" value="1"/>
</dbReference>
<dbReference type="GeneID" id="37213006"/>
<dbReference type="SUPFAM" id="SSF52540">
    <property type="entry name" value="P-loop containing nucleoside triphosphate hydrolases"/>
    <property type="match status" value="1"/>
</dbReference>
<sequence>MENLTGKIIFIFTGYNKNMESFSAYNLRIPSRFPIKLQFQDYSDEELRTILHHHMNKKYKGRIRVDNRPDGLYMRIIARRVGRGRGREGFGNTCTVYNVFARITERQARQLQQERRSKKLTNNLLLTKEDLLSPDPRTVLKKNAT</sequence>
<dbReference type="Proteomes" id="UP000248405">
    <property type="component" value="Unassembled WGS sequence"/>
</dbReference>
<dbReference type="OrthoDB" id="2423195at2759"/>
<organism evidence="1 2">
    <name type="scientific">Aspergillus vadensis (strain CBS 113365 / IMI 142717 / IBT 24658)</name>
    <dbReference type="NCBI Taxonomy" id="1448311"/>
    <lineage>
        <taxon>Eukaryota</taxon>
        <taxon>Fungi</taxon>
        <taxon>Dikarya</taxon>
        <taxon>Ascomycota</taxon>
        <taxon>Pezizomycotina</taxon>
        <taxon>Eurotiomycetes</taxon>
        <taxon>Eurotiomycetidae</taxon>
        <taxon>Eurotiales</taxon>
        <taxon>Aspergillaceae</taxon>
        <taxon>Aspergillus</taxon>
        <taxon>Aspergillus subgen. Circumdati</taxon>
    </lineage>
</organism>
<dbReference type="FunFam" id="1.10.8.60:FF:000160">
    <property type="entry name" value="WGS project CABT00000000 data, contig 2.55"/>
    <property type="match status" value="1"/>
</dbReference>
<evidence type="ECO:0000313" key="1">
    <source>
        <dbReference type="EMBL" id="PYH63989.1"/>
    </source>
</evidence>
<protein>
    <submittedName>
        <fullName evidence="1">Uncharacterized protein</fullName>
    </submittedName>
</protein>
<reference evidence="1" key="1">
    <citation type="submission" date="2016-12" db="EMBL/GenBank/DDBJ databases">
        <title>The genomes of Aspergillus section Nigri reveals drivers in fungal speciation.</title>
        <authorList>
            <consortium name="DOE Joint Genome Institute"/>
            <person name="Vesth T.C."/>
            <person name="Nybo J."/>
            <person name="Theobald S."/>
            <person name="Brandl J."/>
            <person name="Frisvad J.C."/>
            <person name="Nielsen K.F."/>
            <person name="Lyhne E.K."/>
            <person name="Kogle M.E."/>
            <person name="Kuo A."/>
            <person name="Riley R."/>
            <person name="Clum A."/>
            <person name="Nolan M."/>
            <person name="Lipzen A."/>
            <person name="Salamov A."/>
            <person name="Henrissat B."/>
            <person name="Wiebenga A."/>
            <person name="De Vries R.P."/>
            <person name="Grigoriev I.V."/>
            <person name="Mortensen U.H."/>
            <person name="Andersen M.R."/>
            <person name="Baker S.E."/>
        </authorList>
    </citation>
    <scope>NUCLEOTIDE SEQUENCE [LARGE SCALE GENOMIC DNA]</scope>
    <source>
        <strain evidence="1">CBS 113365</strain>
    </source>
</reference>
<name>A0A319AUQ7_ASPVC</name>